<evidence type="ECO:0000313" key="3">
    <source>
        <dbReference type="EMBL" id="OBR91412.1"/>
    </source>
</evidence>
<dbReference type="RefSeq" id="WP_082853479.1">
    <property type="nucleotide sequence ID" value="NZ_LITQ01000002.1"/>
</dbReference>
<keyword evidence="1" id="KW-0812">Transmembrane</keyword>
<reference evidence="2 4" key="1">
    <citation type="journal article" date="2015" name="Biotechnol. Bioeng.">
        <title>Genome sequence and phenotypic characterization of Caulobacter segnis.</title>
        <authorList>
            <person name="Patel S."/>
            <person name="Fletcher B."/>
            <person name="Scott D.C."/>
            <person name="Ely B."/>
        </authorList>
    </citation>
    <scope>NUCLEOTIDE SEQUENCE [LARGE SCALE GENOMIC DNA]</scope>
    <source>
        <strain evidence="2 4">PS02</strain>
    </source>
</reference>
<keyword evidence="1" id="KW-0472">Membrane</keyword>
<proteinExistence type="predicted"/>
<organism evidence="2 4">
    <name type="scientific">Clostridium coskatii</name>
    <dbReference type="NCBI Taxonomy" id="1705578"/>
    <lineage>
        <taxon>Bacteria</taxon>
        <taxon>Bacillati</taxon>
        <taxon>Bacillota</taxon>
        <taxon>Clostridia</taxon>
        <taxon>Eubacteriales</taxon>
        <taxon>Clostridiaceae</taxon>
        <taxon>Clostridium</taxon>
    </lineage>
</organism>
<accession>A0A162JGI4</accession>
<name>A0A162JGI4_9CLOT</name>
<evidence type="ECO:0000313" key="5">
    <source>
        <dbReference type="Proteomes" id="UP000093694"/>
    </source>
</evidence>
<evidence type="ECO:0000256" key="1">
    <source>
        <dbReference type="SAM" id="Phobius"/>
    </source>
</evidence>
<protein>
    <recommendedName>
        <fullName evidence="6">Cyclic lactone autoinducer peptide</fullName>
    </recommendedName>
</protein>
<dbReference type="NCBIfam" id="TIGR04223">
    <property type="entry name" value="quorum_AgrD"/>
    <property type="match status" value="1"/>
</dbReference>
<evidence type="ECO:0008006" key="6">
    <source>
        <dbReference type="Google" id="ProtNLM"/>
    </source>
</evidence>
<gene>
    <name evidence="3" type="ORF">CLCOS_35050</name>
    <name evidence="2" type="ORF">WX73_02489</name>
</gene>
<dbReference type="EMBL" id="LITQ01000002">
    <property type="protein sequence ID" value="OAA94775.1"/>
    <property type="molecule type" value="Genomic_DNA"/>
</dbReference>
<evidence type="ECO:0000313" key="2">
    <source>
        <dbReference type="EMBL" id="OAA94775.1"/>
    </source>
</evidence>
<dbReference type="Proteomes" id="UP000093694">
    <property type="component" value="Unassembled WGS sequence"/>
</dbReference>
<reference evidence="3 5" key="2">
    <citation type="journal article" date="2016" name="Front. Microbiol.">
        <title>Industrial Acetogenic Biocatalysts: A Comparative Metabolic and Genomic Analysis.</title>
        <authorList>
            <person name="Bengelsdorf F."/>
            <person name="Poehlein A."/>
            <person name="Sonja S."/>
            <person name="Erz C."/>
            <person name="Hummel T."/>
            <person name="Hoffmeister S."/>
            <person name="Daniel R."/>
            <person name="Durre P."/>
        </authorList>
    </citation>
    <scope>NUCLEOTIDE SEQUENCE [LARGE SCALE GENOMIC DNA]</scope>
    <source>
        <strain evidence="3 5">PTA-10522</strain>
    </source>
</reference>
<dbReference type="InterPro" id="IPR009229">
    <property type="entry name" value="AgrD"/>
</dbReference>
<keyword evidence="5" id="KW-1185">Reference proteome</keyword>
<sequence length="47" mass="5254">MKNLKESVLKKSMKAVGYLSLFLAGIVIVPTCFMGFHQPKCPDELLK</sequence>
<evidence type="ECO:0000313" key="4">
    <source>
        <dbReference type="Proteomes" id="UP000077384"/>
    </source>
</evidence>
<keyword evidence="1" id="KW-1133">Transmembrane helix</keyword>
<dbReference type="AlphaFoldDB" id="A0A162JGI4"/>
<feature type="transmembrane region" description="Helical" evidence="1">
    <location>
        <begin position="15"/>
        <end position="36"/>
    </location>
</feature>
<dbReference type="Proteomes" id="UP000077384">
    <property type="component" value="Unassembled WGS sequence"/>
</dbReference>
<comment type="caution">
    <text evidence="2">The sequence shown here is derived from an EMBL/GenBank/DDBJ whole genome shotgun (WGS) entry which is preliminary data.</text>
</comment>
<dbReference type="EMBL" id="LROR01000072">
    <property type="protein sequence ID" value="OBR91412.1"/>
    <property type="molecule type" value="Genomic_DNA"/>
</dbReference>
<dbReference type="PATRIC" id="fig|1705578.3.peg.1810"/>